<evidence type="ECO:0000313" key="5">
    <source>
        <dbReference type="Proteomes" id="UP000612680"/>
    </source>
</evidence>
<keyword evidence="2" id="KW-0808">Transferase</keyword>
<dbReference type="Gene3D" id="3.40.50.150">
    <property type="entry name" value="Vaccinia Virus protein VP39"/>
    <property type="match status" value="1"/>
</dbReference>
<evidence type="ECO:0000313" key="4">
    <source>
        <dbReference type="EMBL" id="QRR00523.1"/>
    </source>
</evidence>
<dbReference type="RefSeq" id="WP_204661667.1">
    <property type="nucleotide sequence ID" value="NZ_CP056775.1"/>
</dbReference>
<dbReference type="InterPro" id="IPR017804">
    <property type="entry name" value="MeTrfase_EgtD-like"/>
</dbReference>
<gene>
    <name evidence="4" type="ORF">HWI92_06175</name>
</gene>
<dbReference type="Proteomes" id="UP000612680">
    <property type="component" value="Chromosome"/>
</dbReference>
<dbReference type="Pfam" id="PF10017">
    <property type="entry name" value="Methyltransf_33"/>
    <property type="match status" value="1"/>
</dbReference>
<evidence type="ECO:0000256" key="2">
    <source>
        <dbReference type="ARBA" id="ARBA00022679"/>
    </source>
</evidence>
<dbReference type="PANTHER" id="PTHR43397:SF1">
    <property type="entry name" value="ERGOTHIONEINE BIOSYNTHESIS PROTEIN 1"/>
    <property type="match status" value="1"/>
</dbReference>
<dbReference type="InterPro" id="IPR029063">
    <property type="entry name" value="SAM-dependent_MTases_sf"/>
</dbReference>
<dbReference type="SUPFAM" id="SSF53335">
    <property type="entry name" value="S-adenosyl-L-methionine-dependent methyltransferases"/>
    <property type="match status" value="1"/>
</dbReference>
<dbReference type="InterPro" id="IPR051128">
    <property type="entry name" value="EgtD_Methyltrsf_superfamily"/>
</dbReference>
<name>A0ABX7I460_9BACT</name>
<accession>A0ABX7I460</accession>
<sequence>MSDSTFARDIHTGLSAAQKYISSRYFYDDAGSVIFQEIMQMPEYYPTRSEFEILSMQSDKIIAKLDFQQPFNIVEFGAGDGMKTRQLLKKLIDQDAAFSYMPIDISRKAIDELEASMLQHLPQLKIRSVVGNYFSVLETLAGDDTPSLFLFLGGNIGNYEDAEVHDLMRAFGKSMKPGDKLLTGFDLRKNPALIRNAYDDPAGITKRFNMNLLHRMNRELGGNIVTSQFDFYSFYNPVNGEVRSYLVSLAKQRIHLSRMDKCYDFEANELISTELSRKYTLPEIEAVAAATGYGVVEHFLDCRHYFTDSLWVKNSM</sequence>
<proteinExistence type="predicted"/>
<organism evidence="4 5">
    <name type="scientific">Dyadobacter sandarakinus</name>
    <dbReference type="NCBI Taxonomy" id="2747268"/>
    <lineage>
        <taxon>Bacteria</taxon>
        <taxon>Pseudomonadati</taxon>
        <taxon>Bacteroidota</taxon>
        <taxon>Cytophagia</taxon>
        <taxon>Cytophagales</taxon>
        <taxon>Spirosomataceae</taxon>
        <taxon>Dyadobacter</taxon>
    </lineage>
</organism>
<protein>
    <submittedName>
        <fullName evidence="4">L-histidine N(Alpha)-methyltransferase</fullName>
    </submittedName>
</protein>
<evidence type="ECO:0000256" key="1">
    <source>
        <dbReference type="ARBA" id="ARBA00022603"/>
    </source>
</evidence>
<dbReference type="InterPro" id="IPR019257">
    <property type="entry name" value="MeTrfase_dom"/>
</dbReference>
<dbReference type="PIRSF" id="PIRSF018005">
    <property type="entry name" value="UCP018005"/>
    <property type="match status" value="1"/>
</dbReference>
<evidence type="ECO:0000259" key="3">
    <source>
        <dbReference type="Pfam" id="PF10017"/>
    </source>
</evidence>
<reference evidence="4 5" key="1">
    <citation type="submission" date="2020-06" db="EMBL/GenBank/DDBJ databases">
        <title>Dyadobacter sandarakinus sp. nov., isolated from the soil of the Arctic Yellow River Station.</title>
        <authorList>
            <person name="Zhang Y."/>
            <person name="Peng F."/>
        </authorList>
    </citation>
    <scope>NUCLEOTIDE SEQUENCE [LARGE SCALE GENOMIC DNA]</scope>
    <source>
        <strain evidence="4 5">Q3-56</strain>
    </source>
</reference>
<keyword evidence="5" id="KW-1185">Reference proteome</keyword>
<keyword evidence="1" id="KW-0489">Methyltransferase</keyword>
<feature type="domain" description="Histidine-specific methyltransferase SAM-dependent" evidence="3">
    <location>
        <begin position="6"/>
        <end position="311"/>
    </location>
</feature>
<dbReference type="EMBL" id="CP056775">
    <property type="protein sequence ID" value="QRR00523.1"/>
    <property type="molecule type" value="Genomic_DNA"/>
</dbReference>
<dbReference type="PANTHER" id="PTHR43397">
    <property type="entry name" value="ERGOTHIONEINE BIOSYNTHESIS PROTEIN 1"/>
    <property type="match status" value="1"/>
</dbReference>